<name>A0A974XR91_9GAMM</name>
<protein>
    <recommendedName>
        <fullName evidence="3">Extradiol ring-cleavage dioxygenase LigAB LigA subunit domain-containing protein</fullName>
    </recommendedName>
</protein>
<dbReference type="SUPFAM" id="SSF48076">
    <property type="entry name" value="LigA subunit of an aromatic-ring-opening dioxygenase LigAB"/>
    <property type="match status" value="1"/>
</dbReference>
<keyword evidence="2" id="KW-1185">Reference proteome</keyword>
<sequence length="70" mass="7742">MSKLTDFLKKLGEDATLLDAYKKDPEGVMRQHGLTDEEIAAIMAGDMQKLKGLTGDGNYQMFVIINHGNN</sequence>
<dbReference type="InterPro" id="IPR036622">
    <property type="entry name" value="LigA_sf"/>
</dbReference>
<evidence type="ECO:0000313" key="1">
    <source>
        <dbReference type="EMBL" id="QSX29034.1"/>
    </source>
</evidence>
<gene>
    <name evidence="1" type="ORF">JYB88_12320</name>
</gene>
<proteinExistence type="predicted"/>
<dbReference type="Proteomes" id="UP000663281">
    <property type="component" value="Chromosome"/>
</dbReference>
<dbReference type="EMBL" id="CP071504">
    <property type="protein sequence ID" value="QSX29034.1"/>
    <property type="molecule type" value="Genomic_DNA"/>
</dbReference>
<accession>A0A974XR91</accession>
<dbReference type="KEGG" id="scyp:JYB88_12320"/>
<evidence type="ECO:0000313" key="2">
    <source>
        <dbReference type="Proteomes" id="UP000663281"/>
    </source>
</evidence>
<dbReference type="AlphaFoldDB" id="A0A974XR91"/>
<dbReference type="Gene3D" id="1.10.700.10">
    <property type="entry name" value="Dioxygenase LigAB, LigA subunit"/>
    <property type="match status" value="1"/>
</dbReference>
<reference evidence="1 2" key="1">
    <citation type="submission" date="2021-03" db="EMBL/GenBank/DDBJ databases">
        <title>Novel species identification of genus Shewanella.</title>
        <authorList>
            <person name="Liu G."/>
            <person name="Zhang Q."/>
        </authorList>
    </citation>
    <scope>NUCLEOTIDE SEQUENCE [LARGE SCALE GENOMIC DNA]</scope>
    <source>
        <strain evidence="1 2">FJAT-53726</strain>
    </source>
</reference>
<organism evidence="1 2">
    <name type="scientific">Shewanella cyperi</name>
    <dbReference type="NCBI Taxonomy" id="2814292"/>
    <lineage>
        <taxon>Bacteria</taxon>
        <taxon>Pseudomonadati</taxon>
        <taxon>Pseudomonadota</taxon>
        <taxon>Gammaproteobacteria</taxon>
        <taxon>Alteromonadales</taxon>
        <taxon>Shewanellaceae</taxon>
        <taxon>Shewanella</taxon>
    </lineage>
</organism>
<dbReference type="RefSeq" id="WP_207324308.1">
    <property type="nucleotide sequence ID" value="NZ_CP071504.1"/>
</dbReference>
<evidence type="ECO:0008006" key="3">
    <source>
        <dbReference type="Google" id="ProtNLM"/>
    </source>
</evidence>